<accession>A0A5C7W3Y5</accession>
<evidence type="ECO:0000313" key="1">
    <source>
        <dbReference type="EMBL" id="TXI32671.1"/>
    </source>
</evidence>
<name>A0A5C7W3Y5_AQUAC</name>
<protein>
    <submittedName>
        <fullName evidence="1">Uncharacterized protein</fullName>
    </submittedName>
</protein>
<gene>
    <name evidence="1" type="ORF">E6Q69_08360</name>
</gene>
<evidence type="ECO:0000313" key="2">
    <source>
        <dbReference type="Proteomes" id="UP000321110"/>
    </source>
</evidence>
<comment type="caution">
    <text evidence="1">The sequence shown here is derived from an EMBL/GenBank/DDBJ whole genome shotgun (WGS) entry which is preliminary data.</text>
</comment>
<proteinExistence type="predicted"/>
<dbReference type="Proteomes" id="UP000321110">
    <property type="component" value="Unassembled WGS sequence"/>
</dbReference>
<organism evidence="1 2">
    <name type="scientific">Aquipseudomonas alcaligenes</name>
    <name type="common">Pseudomonas alcaligenes</name>
    <dbReference type="NCBI Taxonomy" id="43263"/>
    <lineage>
        <taxon>Bacteria</taxon>
        <taxon>Pseudomonadati</taxon>
        <taxon>Pseudomonadota</taxon>
        <taxon>Gammaproteobacteria</taxon>
        <taxon>Pseudomonadales</taxon>
        <taxon>Pseudomonadaceae</taxon>
        <taxon>Aquipseudomonas</taxon>
    </lineage>
</organism>
<reference evidence="1 2" key="1">
    <citation type="submission" date="2018-09" db="EMBL/GenBank/DDBJ databases">
        <title>Metagenome Assembled Genomes from an Advanced Water Purification Facility.</title>
        <authorList>
            <person name="Stamps B.W."/>
            <person name="Spear J.R."/>
        </authorList>
    </citation>
    <scope>NUCLEOTIDE SEQUENCE [LARGE SCALE GENOMIC DNA]</scope>
    <source>
        <strain evidence="1">Bin_52_1</strain>
    </source>
</reference>
<dbReference type="AlphaFoldDB" id="A0A5C7W3Y5"/>
<sequence length="100" mass="11677">MQGDRSLNPYRYLLDSLPEAQLSEAEEAEVDAMVLSVPEAWIGDFDGMQERRLVRILVPYSKTFFMVDRDHRRGMAHEFGKAFEGWLNQKNPFTRKSLHC</sequence>
<dbReference type="EMBL" id="SSFO01000140">
    <property type="protein sequence ID" value="TXI32671.1"/>
    <property type="molecule type" value="Genomic_DNA"/>
</dbReference>